<proteinExistence type="predicted"/>
<evidence type="ECO:0000313" key="3">
    <source>
        <dbReference type="Proteomes" id="UP000324222"/>
    </source>
</evidence>
<dbReference type="EMBL" id="VSRR010131885">
    <property type="protein sequence ID" value="MPD02534.1"/>
    <property type="molecule type" value="Genomic_DNA"/>
</dbReference>
<comment type="caution">
    <text evidence="2">The sequence shown here is derived from an EMBL/GenBank/DDBJ whole genome shotgun (WGS) entry which is preliminary data.</text>
</comment>
<evidence type="ECO:0000256" key="1">
    <source>
        <dbReference type="SAM" id="MobiDB-lite"/>
    </source>
</evidence>
<feature type="region of interest" description="Disordered" evidence="1">
    <location>
        <begin position="91"/>
        <end position="137"/>
    </location>
</feature>
<gene>
    <name evidence="2" type="ORF">E2C01_098124</name>
</gene>
<name>A0A5B7K7F6_PORTR</name>
<dbReference type="Proteomes" id="UP000324222">
    <property type="component" value="Unassembled WGS sequence"/>
</dbReference>
<sequence length="137" mass="14702">MQGTQRGSVLYTAVARSKRILDKTSAASWGPLSLALPLPRSPGGASFSFTTTSTTTTILSSSSSNSSSSCSSTQIISFWRLKGDNVPLLEMYQNTTSNPSIKVRRKGEKGGGREGTNRKEGQRKENNSAAGQWGKRK</sequence>
<protein>
    <submittedName>
        <fullName evidence="2">Uncharacterized protein</fullName>
    </submittedName>
</protein>
<keyword evidence="3" id="KW-1185">Reference proteome</keyword>
<feature type="compositionally biased region" description="Basic and acidic residues" evidence="1">
    <location>
        <begin position="108"/>
        <end position="126"/>
    </location>
</feature>
<reference evidence="2 3" key="1">
    <citation type="submission" date="2019-05" db="EMBL/GenBank/DDBJ databases">
        <title>Another draft genome of Portunus trituberculatus and its Hox gene families provides insights of decapod evolution.</title>
        <authorList>
            <person name="Jeong J.-H."/>
            <person name="Song I."/>
            <person name="Kim S."/>
            <person name="Choi T."/>
            <person name="Kim D."/>
            <person name="Ryu S."/>
            <person name="Kim W."/>
        </authorList>
    </citation>
    <scope>NUCLEOTIDE SEQUENCE [LARGE SCALE GENOMIC DNA]</scope>
    <source>
        <tissue evidence="2">Muscle</tissue>
    </source>
</reference>
<organism evidence="2 3">
    <name type="scientific">Portunus trituberculatus</name>
    <name type="common">Swimming crab</name>
    <name type="synonym">Neptunus trituberculatus</name>
    <dbReference type="NCBI Taxonomy" id="210409"/>
    <lineage>
        <taxon>Eukaryota</taxon>
        <taxon>Metazoa</taxon>
        <taxon>Ecdysozoa</taxon>
        <taxon>Arthropoda</taxon>
        <taxon>Crustacea</taxon>
        <taxon>Multicrustacea</taxon>
        <taxon>Malacostraca</taxon>
        <taxon>Eumalacostraca</taxon>
        <taxon>Eucarida</taxon>
        <taxon>Decapoda</taxon>
        <taxon>Pleocyemata</taxon>
        <taxon>Brachyura</taxon>
        <taxon>Eubrachyura</taxon>
        <taxon>Portunoidea</taxon>
        <taxon>Portunidae</taxon>
        <taxon>Portuninae</taxon>
        <taxon>Portunus</taxon>
    </lineage>
</organism>
<dbReference type="AlphaFoldDB" id="A0A5B7K7F6"/>
<accession>A0A5B7K7F6</accession>
<evidence type="ECO:0000313" key="2">
    <source>
        <dbReference type="EMBL" id="MPD02534.1"/>
    </source>
</evidence>